<gene>
    <name evidence="1" type="ORF">HPB49_009205</name>
</gene>
<sequence length="816" mass="89801">MRFLSTLPVAALLLLWTGTEAALCLSPCPKHCSATRVIYVSNNTVSTEEGPRAKIIAEIALVLQQDKPDVKKTEMKIRGRVVRVPVTVKNQVETALKKFPELAKVVLELVMSKLDTVLPDVSQPIIIPSTSGDVKAEVHAALELLLNFPNQFPIIFAYLVKRGVKFPDFTKPINSVTVRNRVVPLPKPLKLGYTINIDGKSFELPQDAKQLAGYVGTHQHLLTVAITLLRQLGTVFSVDGGGKITSFEIFGKKQSFTPSLGGAVFVQGKSYDLPKDIKALLNVVKNNPAEFFKVQMLLEAFGVRYIEPSGRNGVRAKYGEHSYDISVKGSARITLGELAFNIPADLEYIFKTRLNVGAVLQALQLANVPLKVERDTGIVTGIVVNGVTVPFPVTLELRFKLYGKQYVIPRDLGKIVSVLEEKNMPSRVLSILYSHYGVVPVLNANKVVTALSFNNITIPVKARPMTTLVIAGVQLLLPRDADKMFDLVVSKKITVAQLLQALQLVGYTFVPGPDGVMQTIQKGADRIKLKFALRLYVVLSKKEYRVPNDIPLLVDVISKLKPNDMAKVIADLSRYGAVIAIKGTKAVIMFNGMKFEASLKSRVGTNLGLIVYISNMTFNIPKDLKAIVSYANSKGAAVTQLLVQLFKLHGIKVNQSPQGLILSIVMDGKLYSVSGSAEKDDGSVQVKIRGKMFWIPREMLTLSKKLKGFRYAELLIALIQMGAKVEVDKESNFYGFRYKGRLLRFPKKFHVAVKVDRTGAMFRVPAELGKLAKALSKGEWHWDEVRKTLAAAGVQVAGKSGPIKSFSFQGETFSVK</sequence>
<reference evidence="1" key="1">
    <citation type="submission" date="2020-05" db="EMBL/GenBank/DDBJ databases">
        <title>Large-scale comparative analyses of tick genomes elucidate their genetic diversity and vector capacities.</title>
        <authorList>
            <person name="Jia N."/>
            <person name="Wang J."/>
            <person name="Shi W."/>
            <person name="Du L."/>
            <person name="Sun Y."/>
            <person name="Zhan W."/>
            <person name="Jiang J."/>
            <person name="Wang Q."/>
            <person name="Zhang B."/>
            <person name="Ji P."/>
            <person name="Sakyi L.B."/>
            <person name="Cui X."/>
            <person name="Yuan T."/>
            <person name="Jiang B."/>
            <person name="Yang W."/>
            <person name="Lam T.T.-Y."/>
            <person name="Chang Q."/>
            <person name="Ding S."/>
            <person name="Wang X."/>
            <person name="Zhu J."/>
            <person name="Ruan X."/>
            <person name="Zhao L."/>
            <person name="Wei J."/>
            <person name="Que T."/>
            <person name="Du C."/>
            <person name="Cheng J."/>
            <person name="Dai P."/>
            <person name="Han X."/>
            <person name="Huang E."/>
            <person name="Gao Y."/>
            <person name="Liu J."/>
            <person name="Shao H."/>
            <person name="Ye R."/>
            <person name="Li L."/>
            <person name="Wei W."/>
            <person name="Wang X."/>
            <person name="Wang C."/>
            <person name="Yang T."/>
            <person name="Huo Q."/>
            <person name="Li W."/>
            <person name="Guo W."/>
            <person name="Chen H."/>
            <person name="Zhou L."/>
            <person name="Ni X."/>
            <person name="Tian J."/>
            <person name="Zhou Y."/>
            <person name="Sheng Y."/>
            <person name="Liu T."/>
            <person name="Pan Y."/>
            <person name="Xia L."/>
            <person name="Li J."/>
            <person name="Zhao F."/>
            <person name="Cao W."/>
        </authorList>
    </citation>
    <scope>NUCLEOTIDE SEQUENCE</scope>
    <source>
        <strain evidence="1">Dsil-2018</strain>
    </source>
</reference>
<accession>A0ACB8CWG0</accession>
<proteinExistence type="predicted"/>
<protein>
    <submittedName>
        <fullName evidence="1">Uncharacterized protein</fullName>
    </submittedName>
</protein>
<name>A0ACB8CWG0_DERSI</name>
<evidence type="ECO:0000313" key="1">
    <source>
        <dbReference type="EMBL" id="KAH7953469.1"/>
    </source>
</evidence>
<comment type="caution">
    <text evidence="1">The sequence shown here is derived from an EMBL/GenBank/DDBJ whole genome shotgun (WGS) entry which is preliminary data.</text>
</comment>
<organism evidence="1 2">
    <name type="scientific">Dermacentor silvarum</name>
    <name type="common">Tick</name>
    <dbReference type="NCBI Taxonomy" id="543639"/>
    <lineage>
        <taxon>Eukaryota</taxon>
        <taxon>Metazoa</taxon>
        <taxon>Ecdysozoa</taxon>
        <taxon>Arthropoda</taxon>
        <taxon>Chelicerata</taxon>
        <taxon>Arachnida</taxon>
        <taxon>Acari</taxon>
        <taxon>Parasitiformes</taxon>
        <taxon>Ixodida</taxon>
        <taxon>Ixodoidea</taxon>
        <taxon>Ixodidae</taxon>
        <taxon>Rhipicephalinae</taxon>
        <taxon>Dermacentor</taxon>
    </lineage>
</organism>
<dbReference type="Proteomes" id="UP000821865">
    <property type="component" value="Chromosome 4"/>
</dbReference>
<keyword evidence="2" id="KW-1185">Reference proteome</keyword>
<evidence type="ECO:0000313" key="2">
    <source>
        <dbReference type="Proteomes" id="UP000821865"/>
    </source>
</evidence>
<dbReference type="EMBL" id="CM023473">
    <property type="protein sequence ID" value="KAH7953469.1"/>
    <property type="molecule type" value="Genomic_DNA"/>
</dbReference>